<sequence>MKPLILTGKGTNCMINPAKGLEEGNVLNIGEHKVVLGNKFCISVSGDYWAPACYCVTMNWTEFILKLHGGECIKDPKW</sequence>
<reference evidence="1" key="1">
    <citation type="submission" date="2022-11" db="EMBL/GenBank/DDBJ databases">
        <title>Centuries of genome instability and evolution in soft-shell clam transmissible cancer (bioRxiv).</title>
        <authorList>
            <person name="Hart S.F.M."/>
            <person name="Yonemitsu M.A."/>
            <person name="Giersch R.M."/>
            <person name="Beal B.F."/>
            <person name="Arriagada G."/>
            <person name="Davis B.W."/>
            <person name="Ostrander E.A."/>
            <person name="Goff S.P."/>
            <person name="Metzger M.J."/>
        </authorList>
    </citation>
    <scope>NUCLEOTIDE SEQUENCE</scope>
    <source>
        <strain evidence="1">MELC-2E11</strain>
        <tissue evidence="1">Siphon/mantle</tissue>
    </source>
</reference>
<name>A0ABY7DBI2_MYAAR</name>
<keyword evidence="3" id="KW-1185">Reference proteome</keyword>
<dbReference type="EMBL" id="CP111012">
    <property type="protein sequence ID" value="WAQ93739.1"/>
    <property type="molecule type" value="Genomic_DNA"/>
</dbReference>
<dbReference type="Proteomes" id="UP001164746">
    <property type="component" value="Chromosome 1"/>
</dbReference>
<organism evidence="1 3">
    <name type="scientific">Mya arenaria</name>
    <name type="common">Soft-shell clam</name>
    <dbReference type="NCBI Taxonomy" id="6604"/>
    <lineage>
        <taxon>Eukaryota</taxon>
        <taxon>Metazoa</taxon>
        <taxon>Spiralia</taxon>
        <taxon>Lophotrochozoa</taxon>
        <taxon>Mollusca</taxon>
        <taxon>Bivalvia</taxon>
        <taxon>Autobranchia</taxon>
        <taxon>Heteroconchia</taxon>
        <taxon>Euheterodonta</taxon>
        <taxon>Imparidentia</taxon>
        <taxon>Neoheterodontei</taxon>
        <taxon>Myida</taxon>
        <taxon>Myoidea</taxon>
        <taxon>Myidae</taxon>
        <taxon>Mya</taxon>
    </lineage>
</organism>
<protein>
    <submittedName>
        <fullName evidence="1">Uncharacterized protein</fullName>
    </submittedName>
</protein>
<evidence type="ECO:0000313" key="3">
    <source>
        <dbReference type="Proteomes" id="UP001164746"/>
    </source>
</evidence>
<gene>
    <name evidence="1" type="ORF">MAR_006210</name>
    <name evidence="2" type="ORF">MAR_006254</name>
</gene>
<proteinExistence type="predicted"/>
<evidence type="ECO:0000313" key="2">
    <source>
        <dbReference type="EMBL" id="WAQ93783.1"/>
    </source>
</evidence>
<evidence type="ECO:0000313" key="1">
    <source>
        <dbReference type="EMBL" id="WAQ93739.1"/>
    </source>
</evidence>
<accession>A0ABY7DBI2</accession>
<dbReference type="EMBL" id="CP111012">
    <property type="protein sequence ID" value="WAQ93783.1"/>
    <property type="molecule type" value="Genomic_DNA"/>
</dbReference>